<name>J3LW00_ORYBR</name>
<reference evidence="2" key="2">
    <citation type="submission" date="2013-04" db="UniProtKB">
        <authorList>
            <consortium name="EnsemblPlants"/>
        </authorList>
    </citation>
    <scope>IDENTIFICATION</scope>
</reference>
<evidence type="ECO:0000313" key="3">
    <source>
        <dbReference type="Proteomes" id="UP000006038"/>
    </source>
</evidence>
<reference evidence="2" key="1">
    <citation type="journal article" date="2013" name="Nat. Commun.">
        <title>Whole-genome sequencing of Oryza brachyantha reveals mechanisms underlying Oryza genome evolution.</title>
        <authorList>
            <person name="Chen J."/>
            <person name="Huang Q."/>
            <person name="Gao D."/>
            <person name="Wang J."/>
            <person name="Lang Y."/>
            <person name="Liu T."/>
            <person name="Li B."/>
            <person name="Bai Z."/>
            <person name="Luis Goicoechea J."/>
            <person name="Liang C."/>
            <person name="Chen C."/>
            <person name="Zhang W."/>
            <person name="Sun S."/>
            <person name="Liao Y."/>
            <person name="Zhang X."/>
            <person name="Yang L."/>
            <person name="Song C."/>
            <person name="Wang M."/>
            <person name="Shi J."/>
            <person name="Liu G."/>
            <person name="Liu J."/>
            <person name="Zhou H."/>
            <person name="Zhou W."/>
            <person name="Yu Q."/>
            <person name="An N."/>
            <person name="Chen Y."/>
            <person name="Cai Q."/>
            <person name="Wang B."/>
            <person name="Liu B."/>
            <person name="Min J."/>
            <person name="Huang Y."/>
            <person name="Wu H."/>
            <person name="Li Z."/>
            <person name="Zhang Y."/>
            <person name="Yin Y."/>
            <person name="Song W."/>
            <person name="Jiang J."/>
            <person name="Jackson S.A."/>
            <person name="Wing R.A."/>
            <person name="Wang J."/>
            <person name="Chen M."/>
        </authorList>
    </citation>
    <scope>NUCLEOTIDE SEQUENCE [LARGE SCALE GENOMIC DNA]</scope>
    <source>
        <strain evidence="2">cv. IRGC 101232</strain>
    </source>
</reference>
<feature type="compositionally biased region" description="Basic and acidic residues" evidence="1">
    <location>
        <begin position="1"/>
        <end position="16"/>
    </location>
</feature>
<dbReference type="SUPFAM" id="SSF54001">
    <property type="entry name" value="Cysteine proteinases"/>
    <property type="match status" value="1"/>
</dbReference>
<evidence type="ECO:0000256" key="1">
    <source>
        <dbReference type="SAM" id="MobiDB-lite"/>
    </source>
</evidence>
<dbReference type="Gramene" id="OB04G13250.1">
    <property type="protein sequence ID" value="OB04G13250.1"/>
    <property type="gene ID" value="OB04G13250"/>
</dbReference>
<organism evidence="2">
    <name type="scientific">Oryza brachyantha</name>
    <name type="common">malo sina</name>
    <dbReference type="NCBI Taxonomy" id="4533"/>
    <lineage>
        <taxon>Eukaryota</taxon>
        <taxon>Viridiplantae</taxon>
        <taxon>Streptophyta</taxon>
        <taxon>Embryophyta</taxon>
        <taxon>Tracheophyta</taxon>
        <taxon>Spermatophyta</taxon>
        <taxon>Magnoliopsida</taxon>
        <taxon>Liliopsida</taxon>
        <taxon>Poales</taxon>
        <taxon>Poaceae</taxon>
        <taxon>BOP clade</taxon>
        <taxon>Oryzoideae</taxon>
        <taxon>Oryzeae</taxon>
        <taxon>Oryzinae</taxon>
        <taxon>Oryza</taxon>
    </lineage>
</organism>
<dbReference type="Proteomes" id="UP000006038">
    <property type="component" value="Chromosome 4"/>
</dbReference>
<keyword evidence="3" id="KW-1185">Reference proteome</keyword>
<evidence type="ECO:0000313" key="2">
    <source>
        <dbReference type="EnsemblPlants" id="OB04G13250.1"/>
    </source>
</evidence>
<accession>J3LW00</accession>
<dbReference type="Gene3D" id="3.40.395.10">
    <property type="entry name" value="Adenoviral Proteinase, Chain A"/>
    <property type="match status" value="1"/>
</dbReference>
<proteinExistence type="predicted"/>
<sequence>MDERHHGDDDRQKLERSQVLVQVTHSQLMDKPTQFVASHFQDSSAKNDDKLSLKKDESPKLFANEYDNNATLMDVRDQINQRRVMPRRFPKPNTSNRPATTNSLTMEDEITLTYISKSKDNRLLSTIKGINIFSEHLKPLVRPDEVTNKTKWLNDTVIDAYIEILKDMQPNKPTALLQNASQCQV</sequence>
<dbReference type="HOGENOM" id="CLU_1463435_0_0_1"/>
<feature type="region of interest" description="Disordered" evidence="1">
    <location>
        <begin position="1"/>
        <end position="28"/>
    </location>
</feature>
<dbReference type="EnsemblPlants" id="OB04G13250.1">
    <property type="protein sequence ID" value="OB04G13250.1"/>
    <property type="gene ID" value="OB04G13250"/>
</dbReference>
<dbReference type="AlphaFoldDB" id="J3LW00"/>
<dbReference type="STRING" id="4533.J3LW00"/>
<protein>
    <submittedName>
        <fullName evidence="2">Uncharacterized protein</fullName>
    </submittedName>
</protein>
<dbReference type="InterPro" id="IPR038765">
    <property type="entry name" value="Papain-like_cys_pep_sf"/>
</dbReference>